<dbReference type="AlphaFoldDB" id="A0A1M7UU88"/>
<sequence>MVDEAVARPLPEVRVAELSKEDIKWCTVSLSEVINAGKRLEASVFEVEGRHAREAVENCKCITQPLHGTNGFSTAY</sequence>
<keyword evidence="2" id="KW-1185">Reference proteome</keyword>
<dbReference type="Proteomes" id="UP000184010">
    <property type="component" value="Unassembled WGS sequence"/>
</dbReference>
<reference evidence="2" key="1">
    <citation type="submission" date="2016-12" db="EMBL/GenBank/DDBJ databases">
        <authorList>
            <person name="Varghese N."/>
            <person name="Submissions S."/>
        </authorList>
    </citation>
    <scope>NUCLEOTIDE SEQUENCE [LARGE SCALE GENOMIC DNA]</scope>
    <source>
        <strain evidence="2">DSM 11544</strain>
    </source>
</reference>
<dbReference type="STRING" id="1121395.SAMN02745215_04674"/>
<dbReference type="EMBL" id="FRDN01000017">
    <property type="protein sequence ID" value="SHN86601.1"/>
    <property type="molecule type" value="Genomic_DNA"/>
</dbReference>
<dbReference type="RefSeq" id="WP_072774781.1">
    <property type="nucleotide sequence ID" value="NZ_FRDN01000017.1"/>
</dbReference>
<accession>A0A1M7UU88</accession>
<proteinExistence type="predicted"/>
<evidence type="ECO:0000313" key="2">
    <source>
        <dbReference type="Proteomes" id="UP000184010"/>
    </source>
</evidence>
<protein>
    <submittedName>
        <fullName evidence="1">Uncharacterized protein</fullName>
    </submittedName>
</protein>
<organism evidence="1 2">
    <name type="scientific">Desulfitobacterium chlororespirans DSM 11544</name>
    <dbReference type="NCBI Taxonomy" id="1121395"/>
    <lineage>
        <taxon>Bacteria</taxon>
        <taxon>Bacillati</taxon>
        <taxon>Bacillota</taxon>
        <taxon>Clostridia</taxon>
        <taxon>Eubacteriales</taxon>
        <taxon>Desulfitobacteriaceae</taxon>
        <taxon>Desulfitobacterium</taxon>
    </lineage>
</organism>
<name>A0A1M7UU88_9FIRM</name>
<gene>
    <name evidence="1" type="ORF">SAMN02745215_04674</name>
</gene>
<evidence type="ECO:0000313" key="1">
    <source>
        <dbReference type="EMBL" id="SHN86601.1"/>
    </source>
</evidence>